<dbReference type="KEGG" id="vg:54987075"/>
<organism evidence="1 2">
    <name type="scientific">Vibrio phage VEN</name>
    <dbReference type="NCBI Taxonomy" id="2059879"/>
    <lineage>
        <taxon>Viruses</taxon>
        <taxon>Duplodnaviria</taxon>
        <taxon>Heunggongvirae</taxon>
        <taxon>Uroviricota</taxon>
        <taxon>Caudoviricetes</taxon>
        <taxon>Autographivirales</taxon>
        <taxon>Autosignataviridae</taxon>
        <taxon>Colwellvirinae</taxon>
        <taxon>Trungvirus</taxon>
        <taxon>Trungvirus VEN</taxon>
    </lineage>
</organism>
<dbReference type="GeneID" id="54987075"/>
<evidence type="ECO:0000313" key="1">
    <source>
        <dbReference type="EMBL" id="AUG87692.1"/>
    </source>
</evidence>
<name>A0A2H5BMZ3_9CAUD</name>
<dbReference type="RefSeq" id="YP_009796684.1">
    <property type="nucleotide sequence ID" value="NC_047903.1"/>
</dbReference>
<accession>A0A2H5BMZ3</accession>
<proteinExistence type="predicted"/>
<reference evidence="1 2" key="1">
    <citation type="submission" date="2017-11" db="EMBL/GenBank/DDBJ databases">
        <authorList>
            <person name="Han C.G."/>
        </authorList>
    </citation>
    <scope>NUCLEOTIDE SEQUENCE [LARGE SCALE GENOMIC DNA]</scope>
</reference>
<dbReference type="Proteomes" id="UP000241061">
    <property type="component" value="Segment"/>
</dbReference>
<dbReference type="EMBL" id="MG545917">
    <property type="protein sequence ID" value="AUG87692.1"/>
    <property type="molecule type" value="Genomic_DNA"/>
</dbReference>
<sequence length="59" mass="6813">MKVIKTTFLPTGREGHVEIREELCTIEGLWKTDEDEALSLLASYYNCEEHELTIEPSEN</sequence>
<protein>
    <submittedName>
        <fullName evidence="1">Uncharacterized protein</fullName>
    </submittedName>
</protein>
<evidence type="ECO:0000313" key="2">
    <source>
        <dbReference type="Proteomes" id="UP000241061"/>
    </source>
</evidence>
<keyword evidence="2" id="KW-1185">Reference proteome</keyword>